<dbReference type="Proteomes" id="UP000254209">
    <property type="component" value="Unassembled WGS sequence"/>
</dbReference>
<feature type="chain" id="PRO_5016755775" description="Lipoprotein" evidence="1">
    <location>
        <begin position="25"/>
        <end position="299"/>
    </location>
</feature>
<evidence type="ECO:0008006" key="4">
    <source>
        <dbReference type="Google" id="ProtNLM"/>
    </source>
</evidence>
<evidence type="ECO:0000313" key="2">
    <source>
        <dbReference type="EMBL" id="SSY70727.1"/>
    </source>
</evidence>
<feature type="signal peptide" evidence="1">
    <location>
        <begin position="1"/>
        <end position="24"/>
    </location>
</feature>
<protein>
    <recommendedName>
        <fullName evidence="4">Lipoprotein</fullName>
    </recommendedName>
</protein>
<gene>
    <name evidence="2" type="ORF">NCTC10283_00836</name>
</gene>
<name>A0A376BLT3_9NEIS</name>
<dbReference type="EMBL" id="UFSO01000002">
    <property type="protein sequence ID" value="SSY70727.1"/>
    <property type="molecule type" value="Genomic_DNA"/>
</dbReference>
<evidence type="ECO:0000313" key="3">
    <source>
        <dbReference type="Proteomes" id="UP000254209"/>
    </source>
</evidence>
<dbReference type="PROSITE" id="PS51257">
    <property type="entry name" value="PROKAR_LIPOPROTEIN"/>
    <property type="match status" value="1"/>
</dbReference>
<proteinExistence type="predicted"/>
<organism evidence="2 3">
    <name type="scientific">Alysiella crassa</name>
    <dbReference type="NCBI Taxonomy" id="153491"/>
    <lineage>
        <taxon>Bacteria</taxon>
        <taxon>Pseudomonadati</taxon>
        <taxon>Pseudomonadota</taxon>
        <taxon>Betaproteobacteria</taxon>
        <taxon>Neisseriales</taxon>
        <taxon>Neisseriaceae</taxon>
        <taxon>Alysiella</taxon>
    </lineage>
</organism>
<sequence>MKIQSIISLTIAVSLLAACSQESAKSSTPNTAVSAAAHIPNQPSEEARALKQLLERIQTERAAITPPALNADIQTVKSFYQEELKRNNQYITDLKKISPKDENSIAFHRYVIQFFEQATPIYEAFLSTGNTDALSKLSKLSEPNTNEYLSKALVFEAQFVKQPEFLLESAMMFEALEKLNKLVEMPSPNIDKSLPKQEKLLKFADHLENTWIPANQELLQYFEKMPLTQPEIVALRDEHVLLMKTSIAKDQVALKHLREGKMEISEIQKQMQKLSHTDQLREKTKQFTQAFDKALHNLK</sequence>
<keyword evidence="3" id="KW-1185">Reference proteome</keyword>
<accession>A0A376BLT3</accession>
<dbReference type="RefSeq" id="WP_034296595.1">
    <property type="nucleotide sequence ID" value="NZ_CP091519.2"/>
</dbReference>
<keyword evidence="1" id="KW-0732">Signal</keyword>
<evidence type="ECO:0000256" key="1">
    <source>
        <dbReference type="SAM" id="SignalP"/>
    </source>
</evidence>
<reference evidence="2 3" key="1">
    <citation type="submission" date="2018-06" db="EMBL/GenBank/DDBJ databases">
        <authorList>
            <consortium name="Pathogen Informatics"/>
            <person name="Doyle S."/>
        </authorList>
    </citation>
    <scope>NUCLEOTIDE SEQUENCE [LARGE SCALE GENOMIC DNA]</scope>
    <source>
        <strain evidence="2 3">NCTC10283</strain>
    </source>
</reference>
<dbReference type="STRING" id="1120980.GCA_000745955_01228"/>
<dbReference type="AlphaFoldDB" id="A0A376BLT3"/>